<evidence type="ECO:0000313" key="2">
    <source>
        <dbReference type="EMBL" id="TGC11155.1"/>
    </source>
</evidence>
<proteinExistence type="predicted"/>
<sequence>MPDKVESVGNSLIQHGRFNDRIYLMHLSPSDHGTILDDLERIVRVNRYSKVFAKIPSCQKEDFLSFGYREEAYVPGFFSGKEDASFMCKYFTKSRMLDEDAEGNKKVLQTAFSKNCKEEAVQLDGDASCMLCTEDDVVRMGEIYGEVFATYPFPIYDPSYLLKTMSEDILYFCIKENGRIVALASCEMDLKNRNVEMTDFATLPECRGKGYSQYLLNYMEKEMSDRGMLTYYTIARAGSFGMNIVFSRNSYEYAGTLLKNTNIAGKLESMNIWYKSPGKQ</sequence>
<keyword evidence="3" id="KW-1185">Reference proteome</keyword>
<dbReference type="NCBIfam" id="TIGR03827">
    <property type="entry name" value="GNAT_ablB"/>
    <property type="match status" value="1"/>
</dbReference>
<dbReference type="AlphaFoldDB" id="A0A4E0Q222"/>
<evidence type="ECO:0000313" key="3">
    <source>
        <dbReference type="Proteomes" id="UP000297295"/>
    </source>
</evidence>
<dbReference type="Pfam" id="PF00583">
    <property type="entry name" value="Acetyltransf_1"/>
    <property type="match status" value="1"/>
</dbReference>
<protein>
    <submittedName>
        <fullName evidence="2">Putative beta-lysine N-acetyltransferase</fullName>
    </submittedName>
</protein>
<dbReference type="Proteomes" id="UP000297295">
    <property type="component" value="Unassembled WGS sequence"/>
</dbReference>
<dbReference type="SUPFAM" id="SSF55729">
    <property type="entry name" value="Acyl-CoA N-acyltransferases (Nat)"/>
    <property type="match status" value="1"/>
</dbReference>
<dbReference type="InterPro" id="IPR022525">
    <property type="entry name" value="GNAT_AblB"/>
</dbReference>
<dbReference type="InterPro" id="IPR000182">
    <property type="entry name" value="GNAT_dom"/>
</dbReference>
<feature type="domain" description="N-acetyltransferase" evidence="1">
    <location>
        <begin position="127"/>
        <end position="263"/>
    </location>
</feature>
<keyword evidence="2" id="KW-0808">Transferase</keyword>
<dbReference type="GO" id="GO:0008080">
    <property type="term" value="F:N-acetyltransferase activity"/>
    <property type="evidence" value="ECO:0007669"/>
    <property type="project" value="InterPro"/>
</dbReference>
<organism evidence="2 3">
    <name type="scientific">Methanolobus halotolerans</name>
    <dbReference type="NCBI Taxonomy" id="2052935"/>
    <lineage>
        <taxon>Archaea</taxon>
        <taxon>Methanobacteriati</taxon>
        <taxon>Methanobacteriota</taxon>
        <taxon>Stenosarchaea group</taxon>
        <taxon>Methanomicrobia</taxon>
        <taxon>Methanosarcinales</taxon>
        <taxon>Methanosarcinaceae</taxon>
        <taxon>Methanolobus</taxon>
    </lineage>
</organism>
<dbReference type="PROSITE" id="PS51186">
    <property type="entry name" value="GNAT"/>
    <property type="match status" value="1"/>
</dbReference>
<accession>A0A4E0Q222</accession>
<dbReference type="OrthoDB" id="116527at2157"/>
<gene>
    <name evidence="2" type="primary">ablB</name>
    <name evidence="2" type="ORF">CUN85_03175</name>
</gene>
<name>A0A4E0Q222_9EURY</name>
<dbReference type="RefSeq" id="WP_135388861.1">
    <property type="nucleotide sequence ID" value="NZ_PGGK01000002.1"/>
</dbReference>
<reference evidence="2 3" key="1">
    <citation type="submission" date="2017-11" db="EMBL/GenBank/DDBJ databases">
        <title>Isolation and Characterization of Methanogenic Archaea from Saline Meromictic Lake at Siberia.</title>
        <authorList>
            <person name="Shen Y."/>
            <person name="Huang H.-H."/>
            <person name="Lai M.-C."/>
            <person name="Chen S.-C."/>
        </authorList>
    </citation>
    <scope>NUCLEOTIDE SEQUENCE [LARGE SCALE GENOMIC DNA]</scope>
    <source>
        <strain evidence="2 3">SY-01</strain>
    </source>
</reference>
<dbReference type="Gene3D" id="3.40.630.30">
    <property type="match status" value="1"/>
</dbReference>
<comment type="caution">
    <text evidence="2">The sequence shown here is derived from an EMBL/GenBank/DDBJ whole genome shotgun (WGS) entry which is preliminary data.</text>
</comment>
<dbReference type="CDD" id="cd04301">
    <property type="entry name" value="NAT_SF"/>
    <property type="match status" value="1"/>
</dbReference>
<evidence type="ECO:0000259" key="1">
    <source>
        <dbReference type="PROSITE" id="PS51186"/>
    </source>
</evidence>
<dbReference type="InterPro" id="IPR016181">
    <property type="entry name" value="Acyl_CoA_acyltransferase"/>
</dbReference>
<dbReference type="EMBL" id="PGGK01000002">
    <property type="protein sequence ID" value="TGC11155.1"/>
    <property type="molecule type" value="Genomic_DNA"/>
</dbReference>